<gene>
    <name evidence="2" type="ORF">COCCADRAFT_25856</name>
</gene>
<proteinExistence type="predicted"/>
<evidence type="ECO:0000313" key="3">
    <source>
        <dbReference type="Proteomes" id="UP000053841"/>
    </source>
</evidence>
<dbReference type="Proteomes" id="UP000053841">
    <property type="component" value="Unassembled WGS sequence"/>
</dbReference>
<dbReference type="OrthoDB" id="10484986at2759"/>
<dbReference type="GeneID" id="19145887"/>
<sequence>MGHGQWAIGQGTGSLGRGRQLLQADGTEVKGDDALLTSYLWTADGPPKTLPSTGLAHAIRDQESQPLLSRLSDTMQPHSHKHGAGLVQASAIAMARAQPSEGLYD</sequence>
<name>W6YQX8_COCC2</name>
<dbReference type="AlphaFoldDB" id="W6YQX8"/>
<feature type="compositionally biased region" description="Polar residues" evidence="1">
    <location>
        <begin position="64"/>
        <end position="77"/>
    </location>
</feature>
<feature type="region of interest" description="Disordered" evidence="1">
    <location>
        <begin position="60"/>
        <end position="83"/>
    </location>
</feature>
<organism evidence="2 3">
    <name type="scientific">Cochliobolus carbonum (strain 26-R-13)</name>
    <name type="common">Maize leaf spot fungus</name>
    <name type="synonym">Bipolaris zeicola</name>
    <dbReference type="NCBI Taxonomy" id="930089"/>
    <lineage>
        <taxon>Eukaryota</taxon>
        <taxon>Fungi</taxon>
        <taxon>Dikarya</taxon>
        <taxon>Ascomycota</taxon>
        <taxon>Pezizomycotina</taxon>
        <taxon>Dothideomycetes</taxon>
        <taxon>Pleosporomycetidae</taxon>
        <taxon>Pleosporales</taxon>
        <taxon>Pleosporineae</taxon>
        <taxon>Pleosporaceae</taxon>
        <taxon>Bipolaris</taxon>
    </lineage>
</organism>
<accession>W6YQX8</accession>
<keyword evidence="3" id="KW-1185">Reference proteome</keyword>
<evidence type="ECO:0000256" key="1">
    <source>
        <dbReference type="SAM" id="MobiDB-lite"/>
    </source>
</evidence>
<dbReference type="KEGG" id="bze:COCCADRAFT_25856"/>
<evidence type="ECO:0000313" key="2">
    <source>
        <dbReference type="EMBL" id="EUC33881.1"/>
    </source>
</evidence>
<dbReference type="HOGENOM" id="CLU_2236120_0_0_1"/>
<reference evidence="2 3" key="1">
    <citation type="journal article" date="2013" name="PLoS Genet.">
        <title>Comparative genome structure, secondary metabolite, and effector coding capacity across Cochliobolus pathogens.</title>
        <authorList>
            <person name="Condon B.J."/>
            <person name="Leng Y."/>
            <person name="Wu D."/>
            <person name="Bushley K.E."/>
            <person name="Ohm R.A."/>
            <person name="Otillar R."/>
            <person name="Martin J."/>
            <person name="Schackwitz W."/>
            <person name="Grimwood J."/>
            <person name="MohdZainudin N."/>
            <person name="Xue C."/>
            <person name="Wang R."/>
            <person name="Manning V.A."/>
            <person name="Dhillon B."/>
            <person name="Tu Z.J."/>
            <person name="Steffenson B.J."/>
            <person name="Salamov A."/>
            <person name="Sun H."/>
            <person name="Lowry S."/>
            <person name="LaButti K."/>
            <person name="Han J."/>
            <person name="Copeland A."/>
            <person name="Lindquist E."/>
            <person name="Barry K."/>
            <person name="Schmutz J."/>
            <person name="Baker S.E."/>
            <person name="Ciuffetti L.M."/>
            <person name="Grigoriev I.V."/>
            <person name="Zhong S."/>
            <person name="Turgeon B.G."/>
        </authorList>
    </citation>
    <scope>NUCLEOTIDE SEQUENCE [LARGE SCALE GENOMIC DNA]</scope>
    <source>
        <strain evidence="2 3">26-R-13</strain>
    </source>
</reference>
<dbReference type="EMBL" id="KI964601">
    <property type="protein sequence ID" value="EUC33881.1"/>
    <property type="molecule type" value="Genomic_DNA"/>
</dbReference>
<dbReference type="RefSeq" id="XP_007711779.1">
    <property type="nucleotide sequence ID" value="XM_007713589.1"/>
</dbReference>
<protein>
    <submittedName>
        <fullName evidence="2">Uncharacterized protein</fullName>
    </submittedName>
</protein>